<keyword evidence="4" id="KW-1185">Reference proteome</keyword>
<feature type="signal peptide" evidence="2">
    <location>
        <begin position="1"/>
        <end position="28"/>
    </location>
</feature>
<evidence type="ECO:0000313" key="4">
    <source>
        <dbReference type="Proteomes" id="UP000192923"/>
    </source>
</evidence>
<feature type="region of interest" description="Disordered" evidence="1">
    <location>
        <begin position="30"/>
        <end position="55"/>
    </location>
</feature>
<name>A0A1Y6CZ38_9GAMM</name>
<organism evidence="3 4">
    <name type="scientific">Methylomagnum ishizawai</name>
    <dbReference type="NCBI Taxonomy" id="1760988"/>
    <lineage>
        <taxon>Bacteria</taxon>
        <taxon>Pseudomonadati</taxon>
        <taxon>Pseudomonadota</taxon>
        <taxon>Gammaproteobacteria</taxon>
        <taxon>Methylococcales</taxon>
        <taxon>Methylococcaceae</taxon>
        <taxon>Methylomagnum</taxon>
    </lineage>
</organism>
<sequence length="109" mass="11070">MLTRALRHGLVSALLGATLALATLSAQTAEPQATTATQSADATTPEGQPQSLGRAAGTQLKINQEAEAAAACTKRCADASGNLKSCKIVNSIPMYTCTSPNNICSGACF</sequence>
<feature type="compositionally biased region" description="Low complexity" evidence="1">
    <location>
        <begin position="30"/>
        <end position="44"/>
    </location>
</feature>
<evidence type="ECO:0000256" key="2">
    <source>
        <dbReference type="SAM" id="SignalP"/>
    </source>
</evidence>
<dbReference type="RefSeq" id="WP_125468788.1">
    <property type="nucleotide sequence ID" value="NZ_FXAM01000001.1"/>
</dbReference>
<dbReference type="EMBL" id="FXAM01000001">
    <property type="protein sequence ID" value="SMF93572.1"/>
    <property type="molecule type" value="Genomic_DNA"/>
</dbReference>
<dbReference type="Proteomes" id="UP000192923">
    <property type="component" value="Unassembled WGS sequence"/>
</dbReference>
<reference evidence="3 4" key="1">
    <citation type="submission" date="2016-12" db="EMBL/GenBank/DDBJ databases">
        <authorList>
            <person name="Song W.-J."/>
            <person name="Kurnit D.M."/>
        </authorList>
    </citation>
    <scope>NUCLEOTIDE SEQUENCE [LARGE SCALE GENOMIC DNA]</scope>
    <source>
        <strain evidence="3 4">175</strain>
    </source>
</reference>
<accession>A0A1Y6CZ38</accession>
<gene>
    <name evidence="3" type="ORF">SAMN02949497_0859</name>
</gene>
<proteinExistence type="predicted"/>
<keyword evidence="2" id="KW-0732">Signal</keyword>
<dbReference type="AlphaFoldDB" id="A0A1Y6CZ38"/>
<evidence type="ECO:0000313" key="3">
    <source>
        <dbReference type="EMBL" id="SMF93572.1"/>
    </source>
</evidence>
<feature type="chain" id="PRO_5010996773" evidence="2">
    <location>
        <begin position="29"/>
        <end position="109"/>
    </location>
</feature>
<protein>
    <submittedName>
        <fullName evidence="3">Uncharacterized protein</fullName>
    </submittedName>
</protein>
<evidence type="ECO:0000256" key="1">
    <source>
        <dbReference type="SAM" id="MobiDB-lite"/>
    </source>
</evidence>
<dbReference type="STRING" id="1760988.SAMN02949497_0859"/>